<proteinExistence type="predicted"/>
<protein>
    <recommendedName>
        <fullName evidence="2">Myb-like domain-containing protein</fullName>
    </recommendedName>
</protein>
<evidence type="ECO:0000313" key="4">
    <source>
        <dbReference type="Proteomes" id="UP000237144"/>
    </source>
</evidence>
<dbReference type="AlphaFoldDB" id="A0A2S5B8N3"/>
<dbReference type="Gene3D" id="1.10.10.60">
    <property type="entry name" value="Homeodomain-like"/>
    <property type="match status" value="1"/>
</dbReference>
<dbReference type="EMBL" id="PJQD01000040">
    <property type="protein sequence ID" value="POY73125.1"/>
    <property type="molecule type" value="Genomic_DNA"/>
</dbReference>
<evidence type="ECO:0000259" key="2">
    <source>
        <dbReference type="SMART" id="SM00717"/>
    </source>
</evidence>
<feature type="compositionally biased region" description="Basic residues" evidence="1">
    <location>
        <begin position="10"/>
        <end position="19"/>
    </location>
</feature>
<dbReference type="CDD" id="cd00167">
    <property type="entry name" value="SANT"/>
    <property type="match status" value="1"/>
</dbReference>
<sequence>MPQTLQGKQKGSHGKKKGSPRWTKREEDILYELFKIHDHGGRTDHEGLAHELASKGFTERSALAVRRRLAELKKRKRAGTEEYDDDDAMTESLGLKPDPNRWTTFQDEKMLEILRIMIETGPSSQYWRKVKNWDAIAEDFAGRSKKDVVARFKKLEKQAGYDEDDD</sequence>
<comment type="caution">
    <text evidence="3">The sequence shown here is derived from an EMBL/GenBank/DDBJ whole genome shotgun (WGS) entry which is preliminary data.</text>
</comment>
<feature type="region of interest" description="Disordered" evidence="1">
    <location>
        <begin position="75"/>
        <end position="101"/>
    </location>
</feature>
<keyword evidence="4" id="KW-1185">Reference proteome</keyword>
<dbReference type="Proteomes" id="UP000237144">
    <property type="component" value="Unassembled WGS sequence"/>
</dbReference>
<gene>
    <name evidence="3" type="ORF">BMF94_3818</name>
</gene>
<dbReference type="SMART" id="SM00717">
    <property type="entry name" value="SANT"/>
    <property type="match status" value="2"/>
</dbReference>
<feature type="domain" description="Myb-like" evidence="2">
    <location>
        <begin position="18"/>
        <end position="75"/>
    </location>
</feature>
<name>A0A2S5B8N3_9BASI</name>
<dbReference type="InterPro" id="IPR001005">
    <property type="entry name" value="SANT/Myb"/>
</dbReference>
<accession>A0A2S5B8N3</accession>
<feature type="region of interest" description="Disordered" evidence="1">
    <location>
        <begin position="1"/>
        <end position="23"/>
    </location>
</feature>
<feature type="domain" description="Myb-like" evidence="2">
    <location>
        <begin position="98"/>
        <end position="158"/>
    </location>
</feature>
<evidence type="ECO:0000313" key="3">
    <source>
        <dbReference type="EMBL" id="POY73125.1"/>
    </source>
</evidence>
<reference evidence="3 4" key="1">
    <citation type="journal article" date="2018" name="Front. Microbiol.">
        <title>Prospects for Fungal Bioremediation of Acidic Radioactive Waste Sites: Characterization and Genome Sequence of Rhodotorula taiwanensis MD1149.</title>
        <authorList>
            <person name="Tkavc R."/>
            <person name="Matrosova V.Y."/>
            <person name="Grichenko O.E."/>
            <person name="Gostincar C."/>
            <person name="Volpe R.P."/>
            <person name="Klimenkova P."/>
            <person name="Gaidamakova E.K."/>
            <person name="Zhou C.E."/>
            <person name="Stewart B.J."/>
            <person name="Lyman M.G."/>
            <person name="Malfatti S.A."/>
            <person name="Rubinfeld B."/>
            <person name="Courtot M."/>
            <person name="Singh J."/>
            <person name="Dalgard C.L."/>
            <person name="Hamilton T."/>
            <person name="Frey K.G."/>
            <person name="Gunde-Cimerman N."/>
            <person name="Dugan L."/>
            <person name="Daly M.J."/>
        </authorList>
    </citation>
    <scope>NUCLEOTIDE SEQUENCE [LARGE SCALE GENOMIC DNA]</scope>
    <source>
        <strain evidence="3 4">MD1149</strain>
    </source>
</reference>
<organism evidence="3 4">
    <name type="scientific">Rhodotorula taiwanensis</name>
    <dbReference type="NCBI Taxonomy" id="741276"/>
    <lineage>
        <taxon>Eukaryota</taxon>
        <taxon>Fungi</taxon>
        <taxon>Dikarya</taxon>
        <taxon>Basidiomycota</taxon>
        <taxon>Pucciniomycotina</taxon>
        <taxon>Microbotryomycetes</taxon>
        <taxon>Sporidiobolales</taxon>
        <taxon>Sporidiobolaceae</taxon>
        <taxon>Rhodotorula</taxon>
    </lineage>
</organism>
<evidence type="ECO:0000256" key="1">
    <source>
        <dbReference type="SAM" id="MobiDB-lite"/>
    </source>
</evidence>